<feature type="disulfide bond" evidence="18">
    <location>
        <begin position="2527"/>
        <end position="2554"/>
    </location>
</feature>
<feature type="domain" description="Sushi" evidence="24">
    <location>
        <begin position="1964"/>
        <end position="2021"/>
    </location>
</feature>
<feature type="domain" description="Sushi" evidence="24">
    <location>
        <begin position="2833"/>
        <end position="2890"/>
    </location>
</feature>
<feature type="domain" description="Sushi" evidence="24">
    <location>
        <begin position="1906"/>
        <end position="1963"/>
    </location>
</feature>
<feature type="domain" description="Sushi" evidence="24">
    <location>
        <begin position="3241"/>
        <end position="3298"/>
    </location>
</feature>
<dbReference type="FunFam" id="2.10.70.10:FF:000011">
    <property type="entry name" value="CUB and sushi domain-containing protein 3 isoform A"/>
    <property type="match status" value="5"/>
</dbReference>
<feature type="domain" description="Sushi" evidence="24">
    <location>
        <begin position="2775"/>
        <end position="2832"/>
    </location>
</feature>
<feature type="domain" description="EGF-like" evidence="21">
    <location>
        <begin position="1197"/>
        <end position="1233"/>
    </location>
</feature>
<feature type="domain" description="Sushi" evidence="24">
    <location>
        <begin position="3415"/>
        <end position="3473"/>
    </location>
</feature>
<dbReference type="Ensembl" id="ENSLLET00000001782.1">
    <property type="protein sequence ID" value="ENSLLEP00000001702.1"/>
    <property type="gene ID" value="ENSLLEG00000001100.1"/>
</dbReference>
<protein>
    <recommendedName>
        <fullName evidence="16">Sushi, von Willebrand factor type A, EGF and pentraxin domain-containing protein 1</fullName>
    </recommendedName>
</protein>
<feature type="disulfide bond" evidence="18">
    <location>
        <begin position="1818"/>
        <end position="1845"/>
    </location>
</feature>
<feature type="domain" description="Sushi" evidence="24">
    <location>
        <begin position="3357"/>
        <end position="3414"/>
    </location>
</feature>
<keyword evidence="11" id="KW-0472">Membrane</keyword>
<dbReference type="GO" id="GO:0003013">
    <property type="term" value="P:circulatory system process"/>
    <property type="evidence" value="ECO:0007669"/>
    <property type="project" value="UniProtKB-ARBA"/>
</dbReference>
<evidence type="ECO:0000256" key="3">
    <source>
        <dbReference type="ARBA" id="ARBA00004496"/>
    </source>
</evidence>
<feature type="disulfide bond" evidence="17">
    <location>
        <begin position="3614"/>
        <end position="3623"/>
    </location>
</feature>
<feature type="domain" description="Sushi" evidence="24">
    <location>
        <begin position="2891"/>
        <end position="2948"/>
    </location>
</feature>
<dbReference type="CDD" id="cd00033">
    <property type="entry name" value="CCP"/>
    <property type="match status" value="34"/>
</dbReference>
<dbReference type="CDD" id="cd01450">
    <property type="entry name" value="vWFA_subfamily_ECM"/>
    <property type="match status" value="1"/>
</dbReference>
<feature type="disulfide bond" evidence="18">
    <location>
        <begin position="3034"/>
        <end position="3061"/>
    </location>
</feature>
<dbReference type="FunFam" id="2.10.25.10:FF:000225">
    <property type="entry name" value="Sushi, von Willebrand factor type A, EGF and pentraxin domain containing 1"/>
    <property type="match status" value="1"/>
</dbReference>
<feature type="domain" description="EGF-like" evidence="21">
    <location>
        <begin position="1273"/>
        <end position="1309"/>
    </location>
</feature>
<keyword evidence="4" id="KW-0963">Cytoplasm</keyword>
<evidence type="ECO:0000259" key="21">
    <source>
        <dbReference type="PROSITE" id="PS50026"/>
    </source>
</evidence>
<dbReference type="GO" id="GO:0016020">
    <property type="term" value="C:membrane"/>
    <property type="evidence" value="ECO:0007669"/>
    <property type="project" value="UniProtKB-SubCell"/>
</dbReference>
<dbReference type="Gene3D" id="2.10.25.10">
    <property type="entry name" value="Laminin"/>
    <property type="match status" value="10"/>
</dbReference>
<keyword evidence="7 20" id="KW-0732">Signal</keyword>
<feature type="domain" description="VWFA" evidence="22">
    <location>
        <begin position="78"/>
        <end position="259"/>
    </location>
</feature>
<dbReference type="GO" id="GO:0007155">
    <property type="term" value="P:cell adhesion"/>
    <property type="evidence" value="ECO:0007669"/>
    <property type="project" value="UniProtKB-KW"/>
</dbReference>
<feature type="disulfide bond" evidence="17">
    <location>
        <begin position="1261"/>
        <end position="1270"/>
    </location>
</feature>
<dbReference type="SUPFAM" id="SSF57196">
    <property type="entry name" value="EGF/Laminin"/>
    <property type="match status" value="4"/>
</dbReference>
<feature type="region of interest" description="Disordered" evidence="19">
    <location>
        <begin position="882"/>
        <end position="905"/>
    </location>
</feature>
<dbReference type="PROSITE" id="PS50026">
    <property type="entry name" value="EGF_3"/>
    <property type="match status" value="9"/>
</dbReference>
<evidence type="ECO:0000259" key="25">
    <source>
        <dbReference type="PROSITE" id="PS51828"/>
    </source>
</evidence>
<dbReference type="InterPro" id="IPR001881">
    <property type="entry name" value="EGF-like_Ca-bd_dom"/>
</dbReference>
<dbReference type="Gene3D" id="2.60.120.200">
    <property type="match status" value="1"/>
</dbReference>
<evidence type="ECO:0000259" key="22">
    <source>
        <dbReference type="PROSITE" id="PS50234"/>
    </source>
</evidence>
<dbReference type="GO" id="GO:0005737">
    <property type="term" value="C:cytoplasm"/>
    <property type="evidence" value="ECO:0007669"/>
    <property type="project" value="UniProtKB-SubCell"/>
</dbReference>
<evidence type="ECO:0000256" key="8">
    <source>
        <dbReference type="ARBA" id="ARBA00022737"/>
    </source>
</evidence>
<dbReference type="FunFam" id="2.10.25.10:FF:000122">
    <property type="entry name" value="Protein crumbs homolog 2"/>
    <property type="match status" value="1"/>
</dbReference>
<feature type="disulfide bond" evidence="18">
    <location>
        <begin position="3385"/>
        <end position="3412"/>
    </location>
</feature>
<dbReference type="Pfam" id="PF07699">
    <property type="entry name" value="Ephrin_rec_like"/>
    <property type="match status" value="4"/>
</dbReference>
<feature type="domain" description="Sushi" evidence="24">
    <location>
        <begin position="3122"/>
        <end position="3180"/>
    </location>
</feature>
<feature type="chain" id="PRO_5034041731" description="Sushi, von Willebrand factor type A, EGF and pentraxin domain-containing protein 1" evidence="20">
    <location>
        <begin position="17"/>
        <end position="3634"/>
    </location>
</feature>
<dbReference type="FunFam" id="2.10.50.10:FF:000018">
    <property type="entry name" value="Sushi, von Willebrand factor type A, EGF and pentraxin domain-containing 1"/>
    <property type="match status" value="2"/>
</dbReference>
<feature type="domain" description="Sushi" evidence="24">
    <location>
        <begin position="3064"/>
        <end position="3121"/>
    </location>
</feature>
<feature type="domain" description="HYR" evidence="23">
    <location>
        <begin position="555"/>
        <end position="639"/>
    </location>
</feature>
<feature type="domain" description="Sushi" evidence="24">
    <location>
        <begin position="431"/>
        <end position="490"/>
    </location>
</feature>
<feature type="domain" description="EGF-like" evidence="21">
    <location>
        <begin position="1311"/>
        <end position="1347"/>
    </location>
</feature>
<feature type="disulfide bond" evidence="18">
    <location>
        <begin position="1934"/>
        <end position="1961"/>
    </location>
</feature>
<dbReference type="PROSITE" id="PS00022">
    <property type="entry name" value="EGF_1"/>
    <property type="match status" value="7"/>
</dbReference>
<feature type="domain" description="EGF-like" evidence="21">
    <location>
        <begin position="1387"/>
        <end position="1423"/>
    </location>
</feature>
<feature type="domain" description="Sushi" evidence="24">
    <location>
        <begin position="2324"/>
        <end position="2381"/>
    </location>
</feature>
<feature type="domain" description="Sushi" evidence="24">
    <location>
        <begin position="3007"/>
        <end position="3063"/>
    </location>
</feature>
<dbReference type="GO" id="GO:0005509">
    <property type="term" value="F:calcium ion binding"/>
    <property type="evidence" value="ECO:0007669"/>
    <property type="project" value="InterPro"/>
</dbReference>
<feature type="disulfide bond" evidence="18">
    <location>
        <begin position="3327"/>
        <end position="3354"/>
    </location>
</feature>
<keyword evidence="5 17" id="KW-0245">EGF-like domain</keyword>
<evidence type="ECO:0000313" key="26">
    <source>
        <dbReference type="Ensembl" id="ENSLLEP00000001702.1"/>
    </source>
</evidence>
<feature type="disulfide bond" evidence="18">
    <location>
        <begin position="2175"/>
        <end position="2202"/>
    </location>
</feature>
<keyword evidence="27" id="KW-1185">Reference proteome</keyword>
<dbReference type="FunFam" id="2.10.25.10:FF:000123">
    <property type="entry name" value="Crumbs homolog 1 (Drosophila)"/>
    <property type="match status" value="1"/>
</dbReference>
<accession>A0A8C5LT57</accession>
<feature type="domain" description="Sushi" evidence="24">
    <location>
        <begin position="2147"/>
        <end position="2204"/>
    </location>
</feature>
<evidence type="ECO:0000256" key="17">
    <source>
        <dbReference type="PROSITE-ProRule" id="PRU00076"/>
    </source>
</evidence>
<feature type="disulfide bond" evidence="18">
    <location>
        <begin position="3092"/>
        <end position="3119"/>
    </location>
</feature>
<dbReference type="GO" id="GO:0050877">
    <property type="term" value="P:nervous system process"/>
    <property type="evidence" value="ECO:0007669"/>
    <property type="project" value="UniProtKB-ARBA"/>
</dbReference>
<feature type="domain" description="Sushi" evidence="24">
    <location>
        <begin position="2717"/>
        <end position="2774"/>
    </location>
</feature>
<feature type="disulfide bond" evidence="17">
    <location>
        <begin position="3532"/>
        <end position="3542"/>
    </location>
</feature>
<feature type="disulfide bond" evidence="18">
    <location>
        <begin position="2745"/>
        <end position="2772"/>
    </location>
</feature>
<evidence type="ECO:0000256" key="1">
    <source>
        <dbReference type="ARBA" id="ARBA00004123"/>
    </source>
</evidence>
<feature type="disulfide bond" evidence="17">
    <location>
        <begin position="1337"/>
        <end position="1346"/>
    </location>
</feature>
<evidence type="ECO:0000256" key="9">
    <source>
        <dbReference type="ARBA" id="ARBA00022837"/>
    </source>
</evidence>
<reference evidence="26" key="2">
    <citation type="submission" date="2025-09" db="UniProtKB">
        <authorList>
            <consortium name="Ensembl"/>
        </authorList>
    </citation>
    <scope>IDENTIFICATION</scope>
</reference>
<dbReference type="FunFam" id="2.10.25.10:FF:000004">
    <property type="entry name" value="Neurogenic locus notch 1"/>
    <property type="match status" value="2"/>
</dbReference>
<feature type="disulfide bond" evidence="18">
    <location>
        <begin position="2861"/>
        <end position="2888"/>
    </location>
</feature>
<keyword evidence="9" id="KW-0106">Calcium</keyword>
<dbReference type="InterPro" id="IPR000436">
    <property type="entry name" value="Sushi_SCR_CCP_dom"/>
</dbReference>
<dbReference type="PROSITE" id="PS01187">
    <property type="entry name" value="EGF_CA"/>
    <property type="match status" value="4"/>
</dbReference>
<feature type="domain" description="EGF-like" evidence="21">
    <location>
        <begin position="1349"/>
        <end position="1385"/>
    </location>
</feature>
<dbReference type="PROSITE" id="PS50923">
    <property type="entry name" value="SUSHI"/>
    <property type="match status" value="35"/>
</dbReference>
<dbReference type="PROSITE" id="PS00010">
    <property type="entry name" value="ASX_HYDROXYL"/>
    <property type="match status" value="6"/>
</dbReference>
<feature type="disulfide bond" evidence="18">
    <location>
        <begin position="3269"/>
        <end position="3296"/>
    </location>
</feature>
<dbReference type="GeneTree" id="ENSGT00940000156061"/>
<feature type="domain" description="EGF-like" evidence="21">
    <location>
        <begin position="1235"/>
        <end position="1271"/>
    </location>
</feature>
<keyword evidence="10" id="KW-0130">Cell adhesion</keyword>
<evidence type="ECO:0000313" key="27">
    <source>
        <dbReference type="Proteomes" id="UP000694569"/>
    </source>
</evidence>
<evidence type="ECO:0000256" key="10">
    <source>
        <dbReference type="ARBA" id="ARBA00022889"/>
    </source>
</evidence>
<feature type="domain" description="EGF-like" evidence="21">
    <location>
        <begin position="3592"/>
        <end position="3624"/>
    </location>
</feature>
<feature type="signal peptide" evidence="20">
    <location>
        <begin position="1"/>
        <end position="16"/>
    </location>
</feature>
<dbReference type="InterPro" id="IPR035976">
    <property type="entry name" value="Sushi/SCR/CCP_sf"/>
</dbReference>
<feature type="disulfide bond" evidence="17">
    <location>
        <begin position="3596"/>
        <end position="3606"/>
    </location>
</feature>
<dbReference type="InterPro" id="IPR018097">
    <property type="entry name" value="EGF_Ca-bd_CS"/>
</dbReference>
<dbReference type="PANTHER" id="PTHR46393:SF7">
    <property type="entry name" value="COMPLEMENT C2"/>
    <property type="match status" value="1"/>
</dbReference>
<dbReference type="SMART" id="SM00327">
    <property type="entry name" value="VWA"/>
    <property type="match status" value="1"/>
</dbReference>
<feature type="disulfide bond" evidence="18">
    <location>
        <begin position="2086"/>
        <end position="2129"/>
    </location>
</feature>
<evidence type="ECO:0000256" key="2">
    <source>
        <dbReference type="ARBA" id="ARBA00004170"/>
    </source>
</evidence>
<dbReference type="Gene3D" id="3.40.50.410">
    <property type="entry name" value="von Willebrand factor, type A domain"/>
    <property type="match status" value="1"/>
</dbReference>
<feature type="disulfide bond" evidence="17">
    <location>
        <begin position="1223"/>
        <end position="1232"/>
    </location>
</feature>
<dbReference type="Pfam" id="PF12947">
    <property type="entry name" value="EGF_3"/>
    <property type="match status" value="1"/>
</dbReference>
<dbReference type="SUPFAM" id="SSF57535">
    <property type="entry name" value="Complement control module/SCR domain"/>
    <property type="match status" value="34"/>
</dbReference>
<dbReference type="SUPFAM" id="SSF57184">
    <property type="entry name" value="Growth factor receptor domain"/>
    <property type="match status" value="2"/>
</dbReference>
<evidence type="ECO:0000256" key="15">
    <source>
        <dbReference type="ARBA" id="ARBA00063079"/>
    </source>
</evidence>
<dbReference type="CDD" id="cd00054">
    <property type="entry name" value="EGF_CA"/>
    <property type="match status" value="7"/>
</dbReference>
<dbReference type="PRINTS" id="PR00453">
    <property type="entry name" value="VWFADOMAIN"/>
</dbReference>
<feature type="domain" description="Sushi" evidence="24">
    <location>
        <begin position="1848"/>
        <end position="1905"/>
    </location>
</feature>
<feature type="domain" description="EGF-like" evidence="21">
    <location>
        <begin position="1748"/>
        <end position="1787"/>
    </location>
</feature>
<dbReference type="InterPro" id="IPR013111">
    <property type="entry name" value="EGF_extracell"/>
</dbReference>
<dbReference type="InterPro" id="IPR036465">
    <property type="entry name" value="vWFA_dom_sf"/>
</dbReference>
<evidence type="ECO:0000256" key="6">
    <source>
        <dbReference type="ARBA" id="ARBA00022659"/>
    </source>
</evidence>
<keyword evidence="13" id="KW-0325">Glycoprotein</keyword>
<feature type="compositionally biased region" description="Basic and acidic residues" evidence="19">
    <location>
        <begin position="882"/>
        <end position="891"/>
    </location>
</feature>
<comment type="subunit">
    <text evidence="15">Interacts (via Sushi domain 21) with ITGA9:ITGB1; thereby inhibits Ca(2+) intracellular signaling and as a result represses vasocontraction. Interacts (via Sushi domain 21) with ITGA4:ITGB1; thereby inhibits Ca(2+) intracellular signaling and as a result represses vasocontraction. Interacts with ANGPT1 and ANGPT2. Interacts with PEAR1 (via extracellular domain). Interacts with HSPG2, TLN1, FN1, COPA, CCT2, IQGAP1, LAMC1 and NID1. Interacts (via C-terminus) with TIE1.</text>
</comment>
<evidence type="ECO:0000256" key="5">
    <source>
        <dbReference type="ARBA" id="ARBA00022536"/>
    </source>
</evidence>
<dbReference type="PROSITE" id="PS51828">
    <property type="entry name" value="PTX_2"/>
    <property type="match status" value="1"/>
</dbReference>
<dbReference type="Pfam" id="PF00092">
    <property type="entry name" value="VWA"/>
    <property type="match status" value="1"/>
</dbReference>
<feature type="domain" description="EGF-like" evidence="21">
    <location>
        <begin position="3529"/>
        <end position="3560"/>
    </location>
</feature>
<evidence type="ECO:0000256" key="18">
    <source>
        <dbReference type="PROSITE-ProRule" id="PRU00302"/>
    </source>
</evidence>
<dbReference type="FunFam" id="2.10.25.10:FF:000327">
    <property type="entry name" value="neurogenic locus notch homolog protein 4"/>
    <property type="match status" value="1"/>
</dbReference>
<feature type="domain" description="HYR" evidence="23">
    <location>
        <begin position="640"/>
        <end position="719"/>
    </location>
</feature>
<evidence type="ECO:0000256" key="11">
    <source>
        <dbReference type="ARBA" id="ARBA00023136"/>
    </source>
</evidence>
<dbReference type="Gene3D" id="2.10.50.10">
    <property type="entry name" value="Tumor Necrosis Factor Receptor, subunit A, domain 2"/>
    <property type="match status" value="4"/>
</dbReference>
<feature type="domain" description="Sushi" evidence="24">
    <location>
        <begin position="491"/>
        <end position="556"/>
    </location>
</feature>
<evidence type="ECO:0000256" key="7">
    <source>
        <dbReference type="ARBA" id="ARBA00022729"/>
    </source>
</evidence>
<feature type="disulfide bond" evidence="17">
    <location>
        <begin position="1299"/>
        <end position="1308"/>
    </location>
</feature>
<evidence type="ECO:0000256" key="14">
    <source>
        <dbReference type="ARBA" id="ARBA00023242"/>
    </source>
</evidence>
<feature type="domain" description="Sushi" evidence="24">
    <location>
        <begin position="2949"/>
        <end position="3006"/>
    </location>
</feature>
<feature type="domain" description="Sushi" evidence="24">
    <location>
        <begin position="2205"/>
        <end position="2264"/>
    </location>
</feature>
<feature type="domain" description="Sushi" evidence="24">
    <location>
        <begin position="2022"/>
        <end position="2083"/>
    </location>
</feature>
<feature type="disulfide bond" evidence="18">
    <location>
        <begin position="1661"/>
        <end position="1688"/>
    </location>
</feature>
<feature type="disulfide bond" evidence="17">
    <location>
        <begin position="1413"/>
        <end position="1422"/>
    </location>
</feature>
<proteinExistence type="predicted"/>
<feature type="disulfide bond" evidence="18">
    <location>
        <begin position="461"/>
        <end position="488"/>
    </location>
</feature>
<dbReference type="Pfam" id="PF00354">
    <property type="entry name" value="Pentaxin"/>
    <property type="match status" value="1"/>
</dbReference>
<dbReference type="PRINTS" id="PR00895">
    <property type="entry name" value="PENTAXIN"/>
</dbReference>
<feature type="disulfide bond" evidence="18">
    <location>
        <begin position="2411"/>
        <end position="2438"/>
    </location>
</feature>
<dbReference type="GO" id="GO:0005178">
    <property type="term" value="F:integrin binding"/>
    <property type="evidence" value="ECO:0007669"/>
    <property type="project" value="UniProtKB-ARBA"/>
</dbReference>
<feature type="disulfide bond" evidence="18">
    <location>
        <begin position="1719"/>
        <end position="1746"/>
    </location>
</feature>
<comment type="caution">
    <text evidence="17">Lacks conserved residue(s) required for the propagation of feature annotation.</text>
</comment>
<feature type="domain" description="Sushi" evidence="24">
    <location>
        <begin position="2382"/>
        <end position="2440"/>
    </location>
</feature>
<dbReference type="PROSITE" id="PS50234">
    <property type="entry name" value="VWFA"/>
    <property type="match status" value="1"/>
</dbReference>
<evidence type="ECO:0000256" key="20">
    <source>
        <dbReference type="SAM" id="SignalP"/>
    </source>
</evidence>
<dbReference type="FunFam" id="2.60.120.200:FF:000012">
    <property type="entry name" value="neuronal pentraxin receptor"/>
    <property type="match status" value="1"/>
</dbReference>
<dbReference type="GO" id="GO:0005634">
    <property type="term" value="C:nucleus"/>
    <property type="evidence" value="ECO:0007669"/>
    <property type="project" value="UniProtKB-SubCell"/>
</dbReference>
<dbReference type="SMART" id="SM01411">
    <property type="entry name" value="Ephrin_rec_like"/>
    <property type="match status" value="4"/>
</dbReference>
<feature type="domain" description="Sushi" evidence="24">
    <location>
        <begin position="720"/>
        <end position="784"/>
    </location>
</feature>
<sequence>MLGLACLCCCFYLVCSWTGFQHQVQAYKSSPSQVFQLVAERGKQSQELTDTSENKVEKLGQYFKKNIRRLREKSQNLDLVFLVDESSSVGHSDFVNELRFVKKLLSDFPVVPSATRVAIVTFSSKSNVQTRVDYISSSQSHQHKCSLLNRDIPAITYKGGGTYTKGAFQQAAQILKNSRGDSSKVIFLITDGYSNGGDPRPIAANLRDLGVEIFTVGIWQGNYRELNDMASHPKEEHCYLLNSFAEFEALARRALHEDLPSGSYIQEDISHCSYLCEAGRDCCDVMASCKCGTHTGQYECICEKGYYGKGLQYECTACPSGTYKPEGSPGGVSTCISCPDPNHTSQPGSTSVEDCFCKEGYEENGQNCKVVHCPELLPPENGYFIQNVCNNHFDAACGIRCKTGFELVGSSIRLCQPNGVWSGSQTTCRVQKCPKLQTIEHGKTNCSAGDTPYGAICSVTCNEGYQLEGSSKLSCQGNAQWDYKTPHCKEVQCSIFNRPKDVLLFPLNCGKEPAVYSSTCNLRCRKGYVLSGVSNVVECLANGKWSEDVQSAVCKDIEPPDITCPDNIIAENNEHQNSAHVDWRAPFARDNSGEEVSIHISPAFLPPHMFPIGEVVVTYTATDTAGNMANCTFNIKVIDVDPPVIDKCRSPPAIQATDEMQSTTWEDPQFSDNSGSPLIITKTHSPGDLFPHGETIVQYTAVDPSGNKRTCEIHIIIKGSPCDIPSTPANGEFICFKDADGVNCTLVCQEGYAVAEGSVQNFYCALNDGQWRLPQQSEWPECSVKRFANHGFKSFEMLYKATRCDDSNILKNLADAFQSSLGKMVPSFCSDVDDIDCRLEDQYQRQCLEYNYDYENGFAIGPGGWGGANRLDYAYDDSFDATEEKQMEKPSSDSSHTAPTRVKRHRRRLNIPVTDQKVKFIFNITASVPLPDRRNDTLESENQQRLLKTLETITNRLKRTLRKEPLNLIQFSSEMIVADSNSLEDGKAFLFCRPGSVLKGRMCVNCPKGSFYSLEHNTCESCWIGSYQDEEGQMDCKSCTSGTFTEYLHSKRLSECRAQCKPGTYSINGLETCESCPHGTYQPVFGSKFCTSCPKGMSTVKRGSLDISECGVPCHAGEFSRTGLVPCYPCPSDFYQPEKGKSYCLSCPFHGTTTIHGARSITDCSSFGSSFSAAEESVMIPISSENVNSKYKVSSQVFNECFLNPCQNSGTCKQVGSGYICTCLKGYTGAKCETDIDECHNMPCKNNGICYDHVGDFQCQCLSGFTGPQCEENVNECNSSPCLNEGTCVDGINMYHCRCANGFLGERCEIEIDECLSKPCLNNGDCEDLKADFQCLCPPGFTGKVCEKNIDECQSGPCKNGASCTDGISSFRCKCADGFNGEFCDINVNECGSSPCFNQATCIDGLNSYRCKCSPGFSGSRCETEQSSGFNLNFEVSGIYGYVMLDNILPTLTAITCTFWMRSSDTTNYGTPISYAVDNSDNTFLLTDYNGWVLYVNGKEKITDCPPVNDGKWHHIAVSWTSTDGSWKVYIDGKLSDGGRGLSVGESIPGGGALALAQEQDKRGEGFNPAESFVGSLSQLNIWDYPLTPDQIKSLAISCPHELQKGNVLAWADFLPWVVGRVKVDHKSKFCSDCPALEGFSPHLHASPSDLKPDSTISLFCDPGYQIVGKSEHTCLNAGEWDQPLPHCERISCGIPPRLENGVYNAEDLHAGSTVTYQCNSGYYLLGDSRMFCTDNGVWNGISPLCLDVDECMVRSDCDKHASCKNTNGSYICTCIPPYTGDGKKCLEPVKCKDPGELENGNYSGDQFGVGSELLFSCNEGYNLIGRMKVKCLESGDWDDVIPYCQAVSCGKPPVPDNGDFLGSNLTYGTTITFRCNEGHTLTGNEKSMCLANGSWSHKAPSCESVTCPKPNQIDNGTFKLSGLKFKSTATYMCKKGYSLQGPSTLFCEASGKWSTEAPSCHLVSCGFPPNVKDAIVKGDNFTFANTITYKCKEGYTLVGEEELTCLSTGKWSEGIPQCMAVSCDEPPNIDHGSSTRGHRLFGDTAAYYCFDGYFLAGNAHLRCNAEGNWEPPDGKEMPHCVADFCEPPTSVSYSILESPSKAKFVSGSTVIFKCTEGFILNTSSKVECVRGGIWNPSPSTIKCIPVRCGEPEGIKNGYVSGTNYSFDAVVAYSCNKGYYIKGEKKRICQASGEWSEPLPTCNPVNCGEPPQLENGFVENKTGLVYGNEVIYSCKPGYKLVGSNSRVCHHNRQWYSESPPSCVLLSCEKPPSVKHGFAKVANYKVGSKVEFVCDEGYEITGDTSWTCQKNGKWDKNRTPTCIPSKCQEPPLLENQLVLKEDDNEVGVVKFSCREGFVLHGPSVLRCLQSNQWNDSFPTCVLVLCPKPPDIAFGDPRPVASLHYGSTVNYSCMDGFLLKGDSKITCNANGLWSTMLPHCIPIECPQPEEIPNGILDVQGLTYLSTVLYTCKPGFNLIGNATLICGADGFWLGGKPVCKAIECSAAKEIKNGRFSSQNLHYGETVTYVCNRGFKLQGQSMLTCLETGEWNGDPPFCKEITCAPPLAIENGFVEGADYRFGAMIMYSCMPGFQLNGFAMQICEESGWSGTTPACQQSDCGLPPHIDFGHYSKVAYDEHTLLYENYKDETFITILPSSTVSSGGRNQASQFKEMNNDRSEFLYGTYILYTCLNGYEIIGTPLITCQEDGTWNASSPMCESIECNVPVAPEHGMMNYTGNTIDSSVHFECKPGYELTGSDVSVCLSNRKWSHGTPKCIIISCKAPYQILHGSVEALDYNYLSILHYRCDRGYEMHGSAKRTCQGDRKWDGDEPICIPVSCGQPSLLEYGKIIGSEHTYGKRVEYQCNKGYKLHGDTNRTCLENGIWSGETPVCLLITCDSPNNISNGEIMGTDYRVGKEILYQCHQGYVIQGSEKRTCLSDGTWDEKSPICQPLNCGPPEDISHGFLTSSSFSYNDHIEYACFSGYEIQGNPTRKCLSDGSWSGNPPSCLACECPTPVIQNGMVIGEHFSCGYSVSIKCQEGFKLLGPSQLSCESAGKWNSGFPHCGKISCGPPPEIPNAFINGSSTTDENAIRYNCVTGYVMQGNSELVCTEEGEWSKPYPSCQLLSCGRPPSVSHAVTKGDTYTYGSIIEYRCEDGYVTDLQKVMKTCMEDGFWSSDMITCVPRICSLKTSFIETKSSKIDYGVNETVTISCKEGYTLSGPESSTCMSDGNWLPPFSDDMCMPISCGQPDALEHGVIIGTKYSFKDAILYQCRDGYELHGPTERVCQSNLLWSGLEPLCKRISCDTPGPLENGMIHGQGHFFGNEIHYSCNPGFDLKGPSRRVCHVDKQWNPSAPVCLKMRCEVPHKLENGEVEYENVTVGSTAKYQCNNGYSLEGMHLAECTARGNWSYPQPICKPNPCPVPFVIPENAHLTETEFYVGQVLSVECRKGYRLQGQAVITCNADETWTDTKAKCERISCGPPVQVQNAMVRGLYHHYGDMVTYACYSGFMLEGSFRSVCLENQTWSKTPSCKAVCRFPCQNGGVCERPNACSCPDGWMGRLCEEPICILPCLNGGRCTAPYKCDCQPGWTGSRCHLAVCHSPCLNGGRCIRPNRCHCPPSWTGPDCSRKRKSGFSPF</sequence>
<dbReference type="SUPFAM" id="SSF53300">
    <property type="entry name" value="vWA-like"/>
    <property type="match status" value="1"/>
</dbReference>
<feature type="disulfide bond" evidence="18">
    <location>
        <begin position="2352"/>
        <end position="2379"/>
    </location>
</feature>
<name>A0A8C5LT57_9ANUR</name>
<evidence type="ECO:0000256" key="16">
    <source>
        <dbReference type="ARBA" id="ARBA00067719"/>
    </source>
</evidence>
<dbReference type="FunFam" id="2.10.25.10:FF:000038">
    <property type="entry name" value="Fibrillin 2"/>
    <property type="match status" value="1"/>
</dbReference>
<dbReference type="SMART" id="SM00181">
    <property type="entry name" value="EGF"/>
    <property type="match status" value="12"/>
</dbReference>
<keyword evidence="12 17" id="KW-1015">Disulfide bond</keyword>
<dbReference type="InterPro" id="IPR002035">
    <property type="entry name" value="VWF_A"/>
</dbReference>
<feature type="disulfide bond" evidence="18">
    <location>
        <begin position="2687"/>
        <end position="2714"/>
    </location>
</feature>
<dbReference type="SMART" id="SM00159">
    <property type="entry name" value="PTX"/>
    <property type="match status" value="1"/>
</dbReference>
<keyword evidence="6 18" id="KW-0768">Sushi</keyword>
<feature type="domain" description="Sushi" evidence="24">
    <location>
        <begin position="2557"/>
        <end position="2613"/>
    </location>
</feature>
<feature type="domain" description="Sushi" evidence="24">
    <location>
        <begin position="1790"/>
        <end position="1847"/>
    </location>
</feature>
<feature type="disulfide bond" evidence="18">
    <location>
        <begin position="2919"/>
        <end position="2946"/>
    </location>
</feature>
<dbReference type="SMART" id="SM00179">
    <property type="entry name" value="EGF_CA"/>
    <property type="match status" value="8"/>
</dbReference>
<feature type="domain" description="Sushi" evidence="24">
    <location>
        <begin position="2084"/>
        <end position="2146"/>
    </location>
</feature>
<dbReference type="SUPFAM" id="SSF49899">
    <property type="entry name" value="Concanavalin A-like lectins/glucanases"/>
    <property type="match status" value="1"/>
</dbReference>
<evidence type="ECO:0000256" key="19">
    <source>
        <dbReference type="SAM" id="MobiDB-lite"/>
    </source>
</evidence>
<dbReference type="Pfam" id="PF02494">
    <property type="entry name" value="HYR"/>
    <property type="match status" value="2"/>
</dbReference>
<dbReference type="InterPro" id="IPR001759">
    <property type="entry name" value="PTX_dom"/>
</dbReference>
<dbReference type="InterPro" id="IPR000742">
    <property type="entry name" value="EGF"/>
</dbReference>
<feature type="domain" description="Sushi" evidence="24">
    <location>
        <begin position="1632"/>
        <end position="1690"/>
    </location>
</feature>
<organism evidence="26 27">
    <name type="scientific">Leptobrachium leishanense</name>
    <name type="common">Leishan spiny toad</name>
    <dbReference type="NCBI Taxonomy" id="445787"/>
    <lineage>
        <taxon>Eukaryota</taxon>
        <taxon>Metazoa</taxon>
        <taxon>Chordata</taxon>
        <taxon>Craniata</taxon>
        <taxon>Vertebrata</taxon>
        <taxon>Euteleostomi</taxon>
        <taxon>Amphibia</taxon>
        <taxon>Batrachia</taxon>
        <taxon>Anura</taxon>
        <taxon>Pelobatoidea</taxon>
        <taxon>Megophryidae</taxon>
        <taxon>Leptobrachium</taxon>
    </lineage>
</organism>
<dbReference type="GO" id="GO:0010572">
    <property type="term" value="P:positive regulation of platelet activation"/>
    <property type="evidence" value="ECO:0007669"/>
    <property type="project" value="UniProtKB-ARBA"/>
</dbReference>
<feature type="domain" description="Sushi" evidence="24">
    <location>
        <begin position="1691"/>
        <end position="1748"/>
    </location>
</feature>
<dbReference type="InterPro" id="IPR000152">
    <property type="entry name" value="EGF-type_Asp/Asn_hydroxyl_site"/>
</dbReference>
<evidence type="ECO:0000256" key="12">
    <source>
        <dbReference type="ARBA" id="ARBA00023157"/>
    </source>
</evidence>
<dbReference type="InterPro" id="IPR009030">
    <property type="entry name" value="Growth_fac_rcpt_cys_sf"/>
</dbReference>
<dbReference type="OrthoDB" id="6515930at2759"/>
<evidence type="ECO:0000256" key="4">
    <source>
        <dbReference type="ARBA" id="ARBA00022490"/>
    </source>
</evidence>
<evidence type="ECO:0000259" key="23">
    <source>
        <dbReference type="PROSITE" id="PS50825"/>
    </source>
</evidence>
<reference evidence="26" key="1">
    <citation type="submission" date="2025-08" db="UniProtKB">
        <authorList>
            <consortium name="Ensembl"/>
        </authorList>
    </citation>
    <scope>IDENTIFICATION</scope>
</reference>
<feature type="domain" description="Sushi" evidence="24">
    <location>
        <begin position="3474"/>
        <end position="3530"/>
    </location>
</feature>
<dbReference type="SMART" id="SM00032">
    <property type="entry name" value="CCP"/>
    <property type="match status" value="35"/>
</dbReference>
<feature type="disulfide bond" evidence="18">
    <location>
        <begin position="2977"/>
        <end position="3004"/>
    </location>
</feature>
<comment type="subcellular location">
    <subcellularLocation>
        <location evidence="3">Cytoplasm</location>
    </subcellularLocation>
    <subcellularLocation>
        <location evidence="2">Membrane</location>
        <topology evidence="2">Peripheral membrane protein</topology>
    </subcellularLocation>
    <subcellularLocation>
        <location evidence="1">Nucleus</location>
    </subcellularLocation>
</comment>
<feature type="domain" description="Pentraxin (PTX)" evidence="25">
    <location>
        <begin position="1428"/>
        <end position="1631"/>
    </location>
</feature>
<dbReference type="Gene3D" id="2.10.70.10">
    <property type="entry name" value="Complement Module, domain 1"/>
    <property type="match status" value="34"/>
</dbReference>
<dbReference type="InterPro" id="IPR011641">
    <property type="entry name" value="Tyr-kin_ephrin_A/B_rcpt-like"/>
</dbReference>
<feature type="disulfide bond" evidence="18">
    <location>
        <begin position="401"/>
        <end position="428"/>
    </location>
</feature>
<dbReference type="Proteomes" id="UP000694569">
    <property type="component" value="Unplaced"/>
</dbReference>
<dbReference type="PROSITE" id="PS01186">
    <property type="entry name" value="EGF_2"/>
    <property type="match status" value="7"/>
</dbReference>
<dbReference type="InterPro" id="IPR013320">
    <property type="entry name" value="ConA-like_dom_sf"/>
</dbReference>
<keyword evidence="8" id="KW-0677">Repeat</keyword>
<dbReference type="Pfam" id="PF07974">
    <property type="entry name" value="EGF_2"/>
    <property type="match status" value="1"/>
</dbReference>
<gene>
    <name evidence="26" type="primary">SVEP1</name>
</gene>
<feature type="disulfide bond" evidence="17">
    <location>
        <begin position="1375"/>
        <end position="1384"/>
    </location>
</feature>
<dbReference type="InterPro" id="IPR003410">
    <property type="entry name" value="HYR_dom"/>
</dbReference>
<dbReference type="PANTHER" id="PTHR46393">
    <property type="entry name" value="SUSHI DOMAIN-CONTAINING PROTEIN"/>
    <property type="match status" value="1"/>
</dbReference>
<feature type="disulfide bond" evidence="18">
    <location>
        <begin position="3444"/>
        <end position="3471"/>
    </location>
</feature>
<feature type="disulfide bond" evidence="17">
    <location>
        <begin position="3550"/>
        <end position="3559"/>
    </location>
</feature>
<feature type="domain" description="Sushi" evidence="24">
    <location>
        <begin position="371"/>
        <end position="430"/>
    </location>
</feature>
<dbReference type="FunFam" id="2.10.25.10:FF:000031">
    <property type="entry name" value="neurogenic locus notch homolog protein 3"/>
    <property type="match status" value="1"/>
</dbReference>
<evidence type="ECO:0000256" key="13">
    <source>
        <dbReference type="ARBA" id="ARBA00023180"/>
    </source>
</evidence>
<dbReference type="InterPro" id="IPR024731">
    <property type="entry name" value="NELL2-like_EGF"/>
</dbReference>
<keyword evidence="14" id="KW-0539">Nucleus</keyword>
<feature type="disulfide bond" evidence="18">
    <location>
        <begin position="2469"/>
        <end position="2496"/>
    </location>
</feature>
<feature type="domain" description="Sushi" evidence="24">
    <location>
        <begin position="2441"/>
        <end position="2498"/>
    </location>
</feature>
<feature type="domain" description="Sushi" evidence="24">
    <location>
        <begin position="3299"/>
        <end position="3356"/>
    </location>
</feature>
<dbReference type="PROSITE" id="PS50825">
    <property type="entry name" value="HYR"/>
    <property type="match status" value="2"/>
</dbReference>
<dbReference type="Pfam" id="PF00084">
    <property type="entry name" value="Sushi"/>
    <property type="match status" value="35"/>
</dbReference>
<feature type="domain" description="Sushi" evidence="24">
    <location>
        <begin position="2499"/>
        <end position="2556"/>
    </location>
</feature>
<feature type="disulfide bond" evidence="18">
    <location>
        <begin position="1992"/>
        <end position="2019"/>
    </location>
</feature>
<feature type="domain" description="Sushi" evidence="24">
    <location>
        <begin position="2265"/>
        <end position="2323"/>
    </location>
</feature>
<feature type="disulfide bond" evidence="18">
    <location>
        <begin position="1876"/>
        <end position="1903"/>
    </location>
</feature>
<feature type="disulfide bond" evidence="18">
    <location>
        <begin position="2803"/>
        <end position="2830"/>
    </location>
</feature>
<feature type="domain" description="Sushi" evidence="24">
    <location>
        <begin position="3181"/>
        <end position="3240"/>
    </location>
</feature>
<feature type="domain" description="Sushi" evidence="24">
    <location>
        <begin position="2656"/>
        <end position="2716"/>
    </location>
</feature>
<dbReference type="Pfam" id="PF00008">
    <property type="entry name" value="EGF"/>
    <property type="match status" value="7"/>
</dbReference>
<evidence type="ECO:0000259" key="24">
    <source>
        <dbReference type="PROSITE" id="PS50923"/>
    </source>
</evidence>